<proteinExistence type="predicted"/>
<protein>
    <submittedName>
        <fullName evidence="2">Uncharacterized protein</fullName>
    </submittedName>
</protein>
<keyword evidence="1" id="KW-1133">Transmembrane helix</keyword>
<dbReference type="EMBL" id="CABVLU010000002">
    <property type="protein sequence ID" value="VVT48654.1"/>
    <property type="molecule type" value="Genomic_DNA"/>
</dbReference>
<dbReference type="Proteomes" id="UP000398389">
    <property type="component" value="Unassembled WGS sequence"/>
</dbReference>
<organism evidence="2 3">
    <name type="scientific">Magnusiomyces paraingens</name>
    <dbReference type="NCBI Taxonomy" id="2606893"/>
    <lineage>
        <taxon>Eukaryota</taxon>
        <taxon>Fungi</taxon>
        <taxon>Dikarya</taxon>
        <taxon>Ascomycota</taxon>
        <taxon>Saccharomycotina</taxon>
        <taxon>Dipodascomycetes</taxon>
        <taxon>Dipodascales</taxon>
        <taxon>Dipodascaceae</taxon>
        <taxon>Magnusiomyces</taxon>
    </lineage>
</organism>
<name>A0A5E8BIX4_9ASCO</name>
<evidence type="ECO:0000256" key="1">
    <source>
        <dbReference type="SAM" id="Phobius"/>
    </source>
</evidence>
<feature type="transmembrane region" description="Helical" evidence="1">
    <location>
        <begin position="12"/>
        <end position="33"/>
    </location>
</feature>
<dbReference type="GeneID" id="43580705"/>
<keyword evidence="3" id="KW-1185">Reference proteome</keyword>
<keyword evidence="1" id="KW-0472">Membrane</keyword>
<gene>
    <name evidence="2" type="ORF">SAPINGB_P001885</name>
</gene>
<sequence>MNPLPPKGPTPGGRAIAGIVGFSLSSVLVYYLFSDYQLIKKEPPRIEYDENGNPIKSKFRVSFQEMKPLHLKPEALDRIKHRQEVIHQQEERLKEEETLLHEQEKK</sequence>
<accession>A0A5E8BIX4</accession>
<dbReference type="AlphaFoldDB" id="A0A5E8BIX4"/>
<evidence type="ECO:0000313" key="3">
    <source>
        <dbReference type="Proteomes" id="UP000398389"/>
    </source>
</evidence>
<keyword evidence="1" id="KW-0812">Transmembrane</keyword>
<evidence type="ECO:0000313" key="2">
    <source>
        <dbReference type="EMBL" id="VVT48654.1"/>
    </source>
</evidence>
<dbReference type="RefSeq" id="XP_031852496.1">
    <property type="nucleotide sequence ID" value="XM_031996605.1"/>
</dbReference>
<dbReference type="OrthoDB" id="10546226at2759"/>
<reference evidence="2 3" key="1">
    <citation type="submission" date="2019-09" db="EMBL/GenBank/DDBJ databases">
        <authorList>
            <person name="Brejova B."/>
        </authorList>
    </citation>
    <scope>NUCLEOTIDE SEQUENCE [LARGE SCALE GENOMIC DNA]</scope>
</reference>